<reference evidence="2 3" key="2">
    <citation type="journal article" date="2017" name="Front. Plant Sci.">
        <title>Gene Classification and Mining of Molecular Markers Useful in Red Clover (Trifolium pratense) Breeding.</title>
        <authorList>
            <person name="Istvanek J."/>
            <person name="Dluhosova J."/>
            <person name="Dluhos P."/>
            <person name="Patkova L."/>
            <person name="Nedelnik J."/>
            <person name="Repkova J."/>
        </authorList>
    </citation>
    <scope>NUCLEOTIDE SEQUENCE [LARGE SCALE GENOMIC DNA]</scope>
    <source>
        <strain evidence="3">cv. Tatra</strain>
        <tissue evidence="2">Young leaves</tissue>
    </source>
</reference>
<gene>
    <name evidence="2" type="ORF">L195_g050130</name>
</gene>
<reference evidence="2 3" key="1">
    <citation type="journal article" date="2014" name="Am. J. Bot.">
        <title>Genome assembly and annotation for red clover (Trifolium pratense; Fabaceae).</title>
        <authorList>
            <person name="Istvanek J."/>
            <person name="Jaros M."/>
            <person name="Krenek A."/>
            <person name="Repkova J."/>
        </authorList>
    </citation>
    <scope>NUCLEOTIDE SEQUENCE [LARGE SCALE GENOMIC DNA]</scope>
    <source>
        <strain evidence="3">cv. Tatra</strain>
        <tissue evidence="2">Young leaves</tissue>
    </source>
</reference>
<dbReference type="PANTHER" id="PTHR14074:SF16">
    <property type="entry name" value="ANTIVIRAL INNATE IMMUNE RESPONSE RECEPTOR RIG-I"/>
    <property type="match status" value="1"/>
</dbReference>
<organism evidence="2 3">
    <name type="scientific">Trifolium pratense</name>
    <name type="common">Red clover</name>
    <dbReference type="NCBI Taxonomy" id="57577"/>
    <lineage>
        <taxon>Eukaryota</taxon>
        <taxon>Viridiplantae</taxon>
        <taxon>Streptophyta</taxon>
        <taxon>Embryophyta</taxon>
        <taxon>Tracheophyta</taxon>
        <taxon>Spermatophyta</taxon>
        <taxon>Magnoliopsida</taxon>
        <taxon>eudicotyledons</taxon>
        <taxon>Gunneridae</taxon>
        <taxon>Pentapetalae</taxon>
        <taxon>rosids</taxon>
        <taxon>fabids</taxon>
        <taxon>Fabales</taxon>
        <taxon>Fabaceae</taxon>
        <taxon>Papilionoideae</taxon>
        <taxon>50 kb inversion clade</taxon>
        <taxon>NPAAA clade</taxon>
        <taxon>Hologalegina</taxon>
        <taxon>IRL clade</taxon>
        <taxon>Trifolieae</taxon>
        <taxon>Trifolium</taxon>
    </lineage>
</organism>
<dbReference type="CDD" id="cd09272">
    <property type="entry name" value="RNase_HI_RT_Ty1"/>
    <property type="match status" value="1"/>
</dbReference>
<dbReference type="SUPFAM" id="SSF52540">
    <property type="entry name" value="P-loop containing nucleoside triphosphate hydrolases"/>
    <property type="match status" value="1"/>
</dbReference>
<dbReference type="GO" id="GO:0003676">
    <property type="term" value="F:nucleic acid binding"/>
    <property type="evidence" value="ECO:0007669"/>
    <property type="project" value="InterPro"/>
</dbReference>
<accession>A0A2K3JSB8</accession>
<dbReference type="InterPro" id="IPR051363">
    <property type="entry name" value="RLR_Helicase"/>
</dbReference>
<evidence type="ECO:0000313" key="2">
    <source>
        <dbReference type="EMBL" id="PNX56920.1"/>
    </source>
</evidence>
<dbReference type="GO" id="GO:0005737">
    <property type="term" value="C:cytoplasm"/>
    <property type="evidence" value="ECO:0007669"/>
    <property type="project" value="TreeGrafter"/>
</dbReference>
<sequence>ENMIVYLETGSGKTLIAIMLLRSYACHFRKPSPYVAVFVVPKVVLVSQQAKALRNNTNLKVGMYWGDMGIDHWDGDMWKEETEKHEVLVMTPAILISCLRHSFIKLNMLGVIHCAEFIAAASSACQGIWLSRILAQIDSRKNSCITIYCDNSSSIKLSKNPVMHGRSKHIDVRFHFLRDLTKEGAVQLVHCSSFEQVADIMTKALSFESFSRNRDKLGLFNLETVN</sequence>
<dbReference type="InterPro" id="IPR011545">
    <property type="entry name" value="DEAD/DEAH_box_helicase_dom"/>
</dbReference>
<dbReference type="GO" id="GO:0005524">
    <property type="term" value="F:ATP binding"/>
    <property type="evidence" value="ECO:0007669"/>
    <property type="project" value="InterPro"/>
</dbReference>
<name>A0A2K3JSB8_TRIPR</name>
<dbReference type="InterPro" id="IPR014001">
    <property type="entry name" value="Helicase_ATP-bd"/>
</dbReference>
<dbReference type="EMBL" id="ASHM01075513">
    <property type="protein sequence ID" value="PNX56920.1"/>
    <property type="molecule type" value="Genomic_DNA"/>
</dbReference>
<dbReference type="Pfam" id="PF00270">
    <property type="entry name" value="DEAD"/>
    <property type="match status" value="1"/>
</dbReference>
<dbReference type="Proteomes" id="UP000236291">
    <property type="component" value="Unassembled WGS sequence"/>
</dbReference>
<dbReference type="InterPro" id="IPR027417">
    <property type="entry name" value="P-loop_NTPase"/>
</dbReference>
<dbReference type="PANTHER" id="PTHR14074">
    <property type="entry name" value="HELICASE WITH DEATH DOMAIN-RELATED"/>
    <property type="match status" value="1"/>
</dbReference>
<evidence type="ECO:0000259" key="1">
    <source>
        <dbReference type="PROSITE" id="PS51192"/>
    </source>
</evidence>
<dbReference type="STRING" id="57577.A0A2K3JSB8"/>
<feature type="domain" description="Helicase ATP-binding" evidence="1">
    <location>
        <begin position="1"/>
        <end position="131"/>
    </location>
</feature>
<dbReference type="AlphaFoldDB" id="A0A2K3JSB8"/>
<dbReference type="Gene3D" id="3.40.50.300">
    <property type="entry name" value="P-loop containing nucleotide triphosphate hydrolases"/>
    <property type="match status" value="1"/>
</dbReference>
<feature type="non-terminal residue" evidence="2">
    <location>
        <position position="1"/>
    </location>
</feature>
<evidence type="ECO:0000313" key="3">
    <source>
        <dbReference type="Proteomes" id="UP000236291"/>
    </source>
</evidence>
<proteinExistence type="predicted"/>
<comment type="caution">
    <text evidence="2">The sequence shown here is derived from an EMBL/GenBank/DDBJ whole genome shotgun (WGS) entry which is preliminary data.</text>
</comment>
<dbReference type="PROSITE" id="PS51192">
    <property type="entry name" value="HELICASE_ATP_BIND_1"/>
    <property type="match status" value="1"/>
</dbReference>
<protein>
    <submittedName>
        <fullName evidence="2">Endoribonuclease dicer 2-like protein</fullName>
    </submittedName>
</protein>